<evidence type="ECO:0000313" key="2">
    <source>
        <dbReference type="EMBL" id="MFC3454036.1"/>
    </source>
</evidence>
<keyword evidence="3" id="KW-1185">Reference proteome</keyword>
<accession>A0ABV7P8E9</accession>
<organism evidence="2 3">
    <name type="scientific">Amycolatopsis speibonae</name>
    <dbReference type="NCBI Taxonomy" id="1450224"/>
    <lineage>
        <taxon>Bacteria</taxon>
        <taxon>Bacillati</taxon>
        <taxon>Actinomycetota</taxon>
        <taxon>Actinomycetes</taxon>
        <taxon>Pseudonocardiales</taxon>
        <taxon>Pseudonocardiaceae</taxon>
        <taxon>Amycolatopsis</taxon>
    </lineage>
</organism>
<evidence type="ECO:0000256" key="1">
    <source>
        <dbReference type="SAM" id="MobiDB-lite"/>
    </source>
</evidence>
<proteinExistence type="predicted"/>
<evidence type="ECO:0000313" key="3">
    <source>
        <dbReference type="Proteomes" id="UP001595645"/>
    </source>
</evidence>
<dbReference type="Proteomes" id="UP001595645">
    <property type="component" value="Unassembled WGS sequence"/>
</dbReference>
<feature type="compositionally biased region" description="Pro residues" evidence="1">
    <location>
        <begin position="99"/>
        <end position="108"/>
    </location>
</feature>
<protein>
    <submittedName>
        <fullName evidence="2">Uncharacterized protein</fullName>
    </submittedName>
</protein>
<sequence length="108" mass="11960">MTDQPAYAIIHVKETPTCDAWPIVERVPDGWQSGVHHYDDEDVIDLTPLYLVPEPFTTHWGLRAYDGVVFGCSETTAATLCPEDSTPVSRLVGSWTPATPTPPETRHV</sequence>
<feature type="region of interest" description="Disordered" evidence="1">
    <location>
        <begin position="89"/>
        <end position="108"/>
    </location>
</feature>
<comment type="caution">
    <text evidence="2">The sequence shown here is derived from an EMBL/GenBank/DDBJ whole genome shotgun (WGS) entry which is preliminary data.</text>
</comment>
<name>A0ABV7P8E9_9PSEU</name>
<dbReference type="RefSeq" id="WP_378243192.1">
    <property type="nucleotide sequence ID" value="NZ_JBHRWK010000059.1"/>
</dbReference>
<gene>
    <name evidence="2" type="ORF">ACFOSH_31760</name>
</gene>
<reference evidence="3" key="1">
    <citation type="journal article" date="2019" name="Int. J. Syst. Evol. Microbiol.">
        <title>The Global Catalogue of Microorganisms (GCM) 10K type strain sequencing project: providing services to taxonomists for standard genome sequencing and annotation.</title>
        <authorList>
            <consortium name="The Broad Institute Genomics Platform"/>
            <consortium name="The Broad Institute Genome Sequencing Center for Infectious Disease"/>
            <person name="Wu L."/>
            <person name="Ma J."/>
        </authorList>
    </citation>
    <scope>NUCLEOTIDE SEQUENCE [LARGE SCALE GENOMIC DNA]</scope>
    <source>
        <strain evidence="3">CGMCC 4.7676</strain>
    </source>
</reference>
<dbReference type="EMBL" id="JBHRWK010000059">
    <property type="protein sequence ID" value="MFC3454036.1"/>
    <property type="molecule type" value="Genomic_DNA"/>
</dbReference>